<dbReference type="InterPro" id="IPR020849">
    <property type="entry name" value="Small_GTPase_Ras-type"/>
</dbReference>
<dbReference type="SUPFAM" id="SSF52540">
    <property type="entry name" value="P-loop containing nucleoside triphosphate hydrolases"/>
    <property type="match status" value="1"/>
</dbReference>
<dbReference type="PANTHER" id="PTHR24070">
    <property type="entry name" value="RAS, DI-RAS, AND RHEB FAMILY MEMBERS OF SMALL GTPASE SUPERFAMILY"/>
    <property type="match status" value="1"/>
</dbReference>
<dbReference type="GO" id="GO:0007165">
    <property type="term" value="P:signal transduction"/>
    <property type="evidence" value="ECO:0007669"/>
    <property type="project" value="InterPro"/>
</dbReference>
<proteinExistence type="predicted"/>
<dbReference type="GO" id="GO:0003924">
    <property type="term" value="F:GTPase activity"/>
    <property type="evidence" value="ECO:0007669"/>
    <property type="project" value="InterPro"/>
</dbReference>
<dbReference type="PRINTS" id="PR00449">
    <property type="entry name" value="RASTRNSFRMNG"/>
</dbReference>
<keyword evidence="4" id="KW-1185">Reference proteome</keyword>
<dbReference type="GO" id="GO:0016020">
    <property type="term" value="C:membrane"/>
    <property type="evidence" value="ECO:0007669"/>
    <property type="project" value="InterPro"/>
</dbReference>
<reference evidence="3 4" key="1">
    <citation type="journal article" date="2018" name="BMC Genomics">
        <title>The genome of Naegleria lovaniensis, the basis for a comparative approach to unravel pathogenicity factors of the human pathogenic amoeba N. fowleri.</title>
        <authorList>
            <person name="Liechti N."/>
            <person name="Schurch N."/>
            <person name="Bruggmann R."/>
            <person name="Wittwer M."/>
        </authorList>
    </citation>
    <scope>NUCLEOTIDE SEQUENCE [LARGE SCALE GENOMIC DNA]</scope>
    <source>
        <strain evidence="3 4">ATCC 30569</strain>
    </source>
</reference>
<organism evidence="3 4">
    <name type="scientific">Naegleria lovaniensis</name>
    <name type="common">Amoeba</name>
    <dbReference type="NCBI Taxonomy" id="51637"/>
    <lineage>
        <taxon>Eukaryota</taxon>
        <taxon>Discoba</taxon>
        <taxon>Heterolobosea</taxon>
        <taxon>Tetramitia</taxon>
        <taxon>Eutetramitia</taxon>
        <taxon>Vahlkampfiidae</taxon>
        <taxon>Naegleria</taxon>
    </lineage>
</organism>
<dbReference type="PROSITE" id="PS51419">
    <property type="entry name" value="RAB"/>
    <property type="match status" value="1"/>
</dbReference>
<dbReference type="NCBIfam" id="TIGR00231">
    <property type="entry name" value="small_GTP"/>
    <property type="match status" value="1"/>
</dbReference>
<gene>
    <name evidence="3" type="ORF">C9374_011669</name>
</gene>
<sequence length="281" mass="32166">MKSEIVMEFLVEFWWKIIEQYCGKPKQSSYSILLKDLKQEMSSKQCMKRCVSLFLHINRKFMEAQTKTTTPFEQIAILGDDGVGKSGLLLFYLTNYFYESFDQHTIEDSYRITSCIDNKTVNLEILDTAGPPNLFRNVYIRKANSFILACAVDNMLSAQNLDDILQHIFSLNEDALNGVFVFAMNKCDLSTQVGLEAVHNVEDILFRLINKLNWNIVCAIIETSSKNNINTTLVFEECVRGHISGRDSSRNIDLLRNIVKMDKQGLELWLDNSGTTNCLIV</sequence>
<dbReference type="RefSeq" id="XP_044543178.1">
    <property type="nucleotide sequence ID" value="XM_044687350.1"/>
</dbReference>
<dbReference type="EMBL" id="PYSW02000049">
    <property type="protein sequence ID" value="KAG2374004.1"/>
    <property type="molecule type" value="Genomic_DNA"/>
</dbReference>
<dbReference type="Pfam" id="PF00071">
    <property type="entry name" value="Ras"/>
    <property type="match status" value="1"/>
</dbReference>
<keyword evidence="1" id="KW-0547">Nucleotide-binding</keyword>
<keyword evidence="2" id="KW-0342">GTP-binding</keyword>
<evidence type="ECO:0008006" key="5">
    <source>
        <dbReference type="Google" id="ProtNLM"/>
    </source>
</evidence>
<dbReference type="Gene3D" id="3.40.50.300">
    <property type="entry name" value="P-loop containing nucleotide triphosphate hydrolases"/>
    <property type="match status" value="1"/>
</dbReference>
<dbReference type="InterPro" id="IPR001806">
    <property type="entry name" value="Small_GTPase"/>
</dbReference>
<dbReference type="GeneID" id="68104123"/>
<dbReference type="AlphaFoldDB" id="A0AA88GEP0"/>
<evidence type="ECO:0000256" key="2">
    <source>
        <dbReference type="ARBA" id="ARBA00023134"/>
    </source>
</evidence>
<protein>
    <recommendedName>
        <fullName evidence="5">Ras family small GTPase</fullName>
    </recommendedName>
</protein>
<dbReference type="InterPro" id="IPR005225">
    <property type="entry name" value="Small_GTP-bd"/>
</dbReference>
<dbReference type="SMART" id="SM00173">
    <property type="entry name" value="RAS"/>
    <property type="match status" value="1"/>
</dbReference>
<dbReference type="SMART" id="SM00174">
    <property type="entry name" value="RHO"/>
    <property type="match status" value="1"/>
</dbReference>
<dbReference type="GO" id="GO:0005525">
    <property type="term" value="F:GTP binding"/>
    <property type="evidence" value="ECO:0007669"/>
    <property type="project" value="UniProtKB-KW"/>
</dbReference>
<dbReference type="SMART" id="SM00175">
    <property type="entry name" value="RAB"/>
    <property type="match status" value="1"/>
</dbReference>
<evidence type="ECO:0000313" key="4">
    <source>
        <dbReference type="Proteomes" id="UP000816034"/>
    </source>
</evidence>
<name>A0AA88GEP0_NAELO</name>
<dbReference type="PROSITE" id="PS51421">
    <property type="entry name" value="RAS"/>
    <property type="match status" value="1"/>
</dbReference>
<evidence type="ECO:0000256" key="1">
    <source>
        <dbReference type="ARBA" id="ARBA00022741"/>
    </source>
</evidence>
<dbReference type="InterPro" id="IPR027417">
    <property type="entry name" value="P-loop_NTPase"/>
</dbReference>
<comment type="caution">
    <text evidence="3">The sequence shown here is derived from an EMBL/GenBank/DDBJ whole genome shotgun (WGS) entry which is preliminary data.</text>
</comment>
<dbReference type="Proteomes" id="UP000816034">
    <property type="component" value="Unassembled WGS sequence"/>
</dbReference>
<accession>A0AA88GEP0</accession>
<evidence type="ECO:0000313" key="3">
    <source>
        <dbReference type="EMBL" id="KAG2374004.1"/>
    </source>
</evidence>